<evidence type="ECO:0008006" key="4">
    <source>
        <dbReference type="Google" id="ProtNLM"/>
    </source>
</evidence>
<keyword evidence="3" id="KW-1185">Reference proteome</keyword>
<dbReference type="RefSeq" id="XP_024777780.1">
    <property type="nucleotide sequence ID" value="XM_024918669.1"/>
</dbReference>
<sequence>MVKGLTEWNLLVVAPLCLLGLNRRFPFTVTRQAAAPARPSGWDSIPCSLSDGVKCCILSTLASHTESLFSLISPHGLRPKAATHSGCSCEQFPS</sequence>
<accession>A0A2T4ALZ4</accession>
<dbReference type="Proteomes" id="UP000241690">
    <property type="component" value="Unassembled WGS sequence"/>
</dbReference>
<organism evidence="2 3">
    <name type="scientific">Trichoderma harzianum CBS 226.95</name>
    <dbReference type="NCBI Taxonomy" id="983964"/>
    <lineage>
        <taxon>Eukaryota</taxon>
        <taxon>Fungi</taxon>
        <taxon>Dikarya</taxon>
        <taxon>Ascomycota</taxon>
        <taxon>Pezizomycotina</taxon>
        <taxon>Sordariomycetes</taxon>
        <taxon>Hypocreomycetidae</taxon>
        <taxon>Hypocreales</taxon>
        <taxon>Hypocreaceae</taxon>
        <taxon>Trichoderma</taxon>
    </lineage>
</organism>
<protein>
    <recommendedName>
        <fullName evidence="4">Secreted protein</fullName>
    </recommendedName>
</protein>
<evidence type="ECO:0000313" key="2">
    <source>
        <dbReference type="EMBL" id="PTB58103.1"/>
    </source>
</evidence>
<feature type="signal peptide" evidence="1">
    <location>
        <begin position="1"/>
        <end position="24"/>
    </location>
</feature>
<evidence type="ECO:0000313" key="3">
    <source>
        <dbReference type="Proteomes" id="UP000241690"/>
    </source>
</evidence>
<dbReference type="EMBL" id="KZ679677">
    <property type="protein sequence ID" value="PTB58103.1"/>
    <property type="molecule type" value="Genomic_DNA"/>
</dbReference>
<feature type="chain" id="PRO_5015444140" description="Secreted protein" evidence="1">
    <location>
        <begin position="25"/>
        <end position="94"/>
    </location>
</feature>
<keyword evidence="1" id="KW-0732">Signal</keyword>
<proteinExistence type="predicted"/>
<dbReference type="GeneID" id="36627238"/>
<name>A0A2T4ALZ4_TRIHA</name>
<reference evidence="2 3" key="1">
    <citation type="submission" date="2016-07" db="EMBL/GenBank/DDBJ databases">
        <title>Multiple horizontal gene transfer events from other fungi enriched the ability of initially mycotrophic Trichoderma (Ascomycota) to feed on dead plant biomass.</title>
        <authorList>
            <consortium name="DOE Joint Genome Institute"/>
            <person name="Aerts A."/>
            <person name="Atanasova L."/>
            <person name="Chenthamara K."/>
            <person name="Zhang J."/>
            <person name="Grujic M."/>
            <person name="Henrissat B."/>
            <person name="Kuo A."/>
            <person name="Salamov A."/>
            <person name="Lipzen A."/>
            <person name="Labutti K."/>
            <person name="Barry K."/>
            <person name="Miao Y."/>
            <person name="Rahimi M.J."/>
            <person name="Shen Q."/>
            <person name="Grigoriev I.V."/>
            <person name="Kubicek C.P."/>
            <person name="Druzhinina I.S."/>
        </authorList>
    </citation>
    <scope>NUCLEOTIDE SEQUENCE [LARGE SCALE GENOMIC DNA]</scope>
    <source>
        <strain evidence="2 3">CBS 226.95</strain>
    </source>
</reference>
<evidence type="ECO:0000256" key="1">
    <source>
        <dbReference type="SAM" id="SignalP"/>
    </source>
</evidence>
<gene>
    <name evidence="2" type="ORF">M431DRAFT_505665</name>
</gene>
<dbReference type="AlphaFoldDB" id="A0A2T4ALZ4"/>